<dbReference type="InterPro" id="IPR036881">
    <property type="entry name" value="Glyco_hydro_3_C_sf"/>
</dbReference>
<dbReference type="InterPro" id="IPR051915">
    <property type="entry name" value="Cellulose_Degrad_GH3"/>
</dbReference>
<keyword evidence="5" id="KW-1185">Reference proteome</keyword>
<dbReference type="Gene3D" id="2.60.40.10">
    <property type="entry name" value="Immunoglobulins"/>
    <property type="match status" value="1"/>
</dbReference>
<feature type="region of interest" description="Disordered" evidence="2">
    <location>
        <begin position="418"/>
        <end position="449"/>
    </location>
</feature>
<dbReference type="Pfam" id="PF00933">
    <property type="entry name" value="Glyco_hydro_3"/>
    <property type="match status" value="1"/>
</dbReference>
<proteinExistence type="predicted"/>
<dbReference type="SMART" id="SM01217">
    <property type="entry name" value="Fn3_like"/>
    <property type="match status" value="1"/>
</dbReference>
<evidence type="ECO:0000256" key="1">
    <source>
        <dbReference type="ARBA" id="ARBA00022801"/>
    </source>
</evidence>
<feature type="compositionally biased region" description="Gly residues" evidence="2">
    <location>
        <begin position="434"/>
        <end position="445"/>
    </location>
</feature>
<dbReference type="Gene3D" id="3.20.20.300">
    <property type="entry name" value="Glycoside hydrolase, family 3, N-terminal domain"/>
    <property type="match status" value="1"/>
</dbReference>
<dbReference type="InterPro" id="IPR013783">
    <property type="entry name" value="Ig-like_fold"/>
</dbReference>
<evidence type="ECO:0000313" key="5">
    <source>
        <dbReference type="Proteomes" id="UP000186058"/>
    </source>
</evidence>
<dbReference type="InterPro" id="IPR017853">
    <property type="entry name" value="GH"/>
</dbReference>
<dbReference type="InterPro" id="IPR036962">
    <property type="entry name" value="Glyco_hydro_3_N_sf"/>
</dbReference>
<dbReference type="Proteomes" id="UP000186058">
    <property type="component" value="Unassembled WGS sequence"/>
</dbReference>
<dbReference type="PANTHER" id="PTHR30620">
    <property type="entry name" value="PERIPLASMIC BETA-GLUCOSIDASE-RELATED"/>
    <property type="match status" value="1"/>
</dbReference>
<name>A0ABX3EU42_9BACL</name>
<dbReference type="Pfam" id="PF01915">
    <property type="entry name" value="Glyco_hydro_3_C"/>
    <property type="match status" value="1"/>
</dbReference>
<keyword evidence="1" id="KW-0378">Hydrolase</keyword>
<dbReference type="EMBL" id="LVWI01000032">
    <property type="protein sequence ID" value="OKP88118.1"/>
    <property type="molecule type" value="Genomic_DNA"/>
</dbReference>
<dbReference type="InterPro" id="IPR002772">
    <property type="entry name" value="Glyco_hydro_3_C"/>
</dbReference>
<dbReference type="Gene3D" id="3.40.50.1700">
    <property type="entry name" value="Glycoside hydrolase family 3 C-terminal domain"/>
    <property type="match status" value="2"/>
</dbReference>
<dbReference type="Pfam" id="PF14310">
    <property type="entry name" value="Fn3-like"/>
    <property type="match status" value="1"/>
</dbReference>
<dbReference type="InterPro" id="IPR001764">
    <property type="entry name" value="Glyco_hydro_3_N"/>
</dbReference>
<dbReference type="RefSeq" id="WP_244169731.1">
    <property type="nucleotide sequence ID" value="NZ_LVWI01000032.1"/>
</dbReference>
<dbReference type="PRINTS" id="PR00133">
    <property type="entry name" value="GLHYDRLASE3"/>
</dbReference>
<evidence type="ECO:0000259" key="3">
    <source>
        <dbReference type="SMART" id="SM01217"/>
    </source>
</evidence>
<comment type="caution">
    <text evidence="4">The sequence shown here is derived from an EMBL/GenBank/DDBJ whole genome shotgun (WGS) entry which is preliminary data.</text>
</comment>
<protein>
    <submittedName>
        <fullName evidence="4">Beta-glucosidase</fullName>
    </submittedName>
</protein>
<feature type="domain" description="Fibronectin type III-like" evidence="3">
    <location>
        <begin position="754"/>
        <end position="823"/>
    </location>
</feature>
<evidence type="ECO:0000256" key="2">
    <source>
        <dbReference type="SAM" id="MobiDB-lite"/>
    </source>
</evidence>
<dbReference type="PANTHER" id="PTHR30620:SF123">
    <property type="entry name" value="BETA-XYLOSIDASE"/>
    <property type="match status" value="1"/>
</dbReference>
<evidence type="ECO:0000313" key="4">
    <source>
        <dbReference type="EMBL" id="OKP88118.1"/>
    </source>
</evidence>
<sequence length="847" mass="89750">MTYTDPDRPARERAEHLLGQMTLEEKAAQLVQPFGWQVYEHTEGEITLTEDFKRQVAETGIGSLYGMLRADPWTGVTLASGLSPRQGAEAVNAIQRYAIENSRLGIPILIGEECSHGHMAIGATVFPVPLSLGSSWNVDLYREMCRAVALETRSQGGTVTYSPVLDVVRDPRWGRTEECFGEDAYLISELAVAAVEGLQGESLSSPDSVGATLKHFVGYGSSEGGRNAGPVHMGWRELLEVDLLPFKKAVEAGAVSVMPAYHEIDGVPCTTNTALLEEILRGAWGFDGLVITDCGAIEMLAAGHDVAEDGLDASVQAITAGIDMEMSGVMFGEHLVGAVRSGKLAVEVLDRAVQRVLELKFRLGLFEQPYADPEAAEKFIGSAKHRELARRLAAESIILLKNEGGTLPLKVSGGTSDGVRASGVGNPGSDGRVGANGAGNSGSSGGIRASGVGNGRSGSICSSGADNSLSGCVSSSATGNCGSGSTGKVAVIGPNADAPYNQLGDYTSPQPRSSIVTVLDGVRSKLGAERVLYAPGCRIKGEDREGFEAALACAAQADTVVMVLGGSSARDFGEGSIDLKTGASKVTEHAWSDMDCGEGIDRISLALSGVQRELFKEIHQLGKPVIVVYINGRPVSEPWIEEHADAILEAWYPGQEGGHAVADILFGDVNPSGRLTISWPKDVGQLPVYYNGKRSRGKQYLEADSQPRYPFGFGLSYTSFRYSELQVEPQAITADQTATVRVTVTNTGEREGAEVVQLYISDVVSKVSRPAKELKGFRKITLAPGAAQIVEFEVGLEQLQYIGPEAQPVVEPGGFKVLVGRHVNEVLEAALEVTEGSRGTEGLHGTD</sequence>
<reference evidence="4 5" key="1">
    <citation type="submission" date="2016-03" db="EMBL/GenBank/DDBJ databases">
        <authorList>
            <person name="Sant'Anna F.H."/>
            <person name="Ambrosini A."/>
            <person name="Souza R."/>
            <person name="Bach E."/>
            <person name="Fernandes G."/>
            <person name="Balsanelli E."/>
            <person name="Baura V.A."/>
            <person name="Souza E.M."/>
            <person name="Passaglia L."/>
        </authorList>
    </citation>
    <scope>NUCLEOTIDE SEQUENCE [LARGE SCALE GENOMIC DNA]</scope>
    <source>
        <strain evidence="4 5">P26E</strain>
    </source>
</reference>
<accession>A0ABX3EU42</accession>
<gene>
    <name evidence="4" type="ORF">A3844_08460</name>
</gene>
<organism evidence="4 5">
    <name type="scientific">Paenibacillus helianthi</name>
    <dbReference type="NCBI Taxonomy" id="1349432"/>
    <lineage>
        <taxon>Bacteria</taxon>
        <taxon>Bacillati</taxon>
        <taxon>Bacillota</taxon>
        <taxon>Bacilli</taxon>
        <taxon>Bacillales</taxon>
        <taxon>Paenibacillaceae</taxon>
        <taxon>Paenibacillus</taxon>
    </lineage>
</organism>
<dbReference type="InterPro" id="IPR026891">
    <property type="entry name" value="Fn3-like"/>
</dbReference>
<dbReference type="SUPFAM" id="SSF51445">
    <property type="entry name" value="(Trans)glycosidases"/>
    <property type="match status" value="1"/>
</dbReference>
<dbReference type="SUPFAM" id="SSF52279">
    <property type="entry name" value="Beta-D-glucan exohydrolase, C-terminal domain"/>
    <property type="match status" value="1"/>
</dbReference>